<sequence length="80" mass="8929">MIRGHATEPRASHLPEPHALPSPPTRPQGETYEKLTIPQIPCFLSPTSLSLRPPLFRDRVCSLPPPPFPPPPPRKRIIVV</sequence>
<proteinExistence type="predicted"/>
<organism evidence="2 3">
    <name type="scientific">Portunus trituberculatus</name>
    <name type="common">Swimming crab</name>
    <name type="synonym">Neptunus trituberculatus</name>
    <dbReference type="NCBI Taxonomy" id="210409"/>
    <lineage>
        <taxon>Eukaryota</taxon>
        <taxon>Metazoa</taxon>
        <taxon>Ecdysozoa</taxon>
        <taxon>Arthropoda</taxon>
        <taxon>Crustacea</taxon>
        <taxon>Multicrustacea</taxon>
        <taxon>Malacostraca</taxon>
        <taxon>Eumalacostraca</taxon>
        <taxon>Eucarida</taxon>
        <taxon>Decapoda</taxon>
        <taxon>Pleocyemata</taxon>
        <taxon>Brachyura</taxon>
        <taxon>Eubrachyura</taxon>
        <taxon>Portunoidea</taxon>
        <taxon>Portunidae</taxon>
        <taxon>Portuninae</taxon>
        <taxon>Portunus</taxon>
    </lineage>
</organism>
<dbReference type="EMBL" id="VSRR010126285">
    <property type="protein sequence ID" value="MPD01243.1"/>
    <property type="molecule type" value="Genomic_DNA"/>
</dbReference>
<feature type="region of interest" description="Disordered" evidence="1">
    <location>
        <begin position="1"/>
        <end position="31"/>
    </location>
</feature>
<reference evidence="2 3" key="1">
    <citation type="submission" date="2019-05" db="EMBL/GenBank/DDBJ databases">
        <title>Another draft genome of Portunus trituberculatus and its Hox gene families provides insights of decapod evolution.</title>
        <authorList>
            <person name="Jeong J.-H."/>
            <person name="Song I."/>
            <person name="Kim S."/>
            <person name="Choi T."/>
            <person name="Kim D."/>
            <person name="Ryu S."/>
            <person name="Kim W."/>
        </authorList>
    </citation>
    <scope>NUCLEOTIDE SEQUENCE [LARGE SCALE GENOMIC DNA]</scope>
    <source>
        <tissue evidence="2">Muscle</tissue>
    </source>
</reference>
<gene>
    <name evidence="2" type="ORF">E2C01_096762</name>
</gene>
<evidence type="ECO:0000313" key="2">
    <source>
        <dbReference type="EMBL" id="MPD01243.1"/>
    </source>
</evidence>
<accession>A0A5B7JYR1</accession>
<protein>
    <submittedName>
        <fullName evidence="2">Uncharacterized protein</fullName>
    </submittedName>
</protein>
<keyword evidence="3" id="KW-1185">Reference proteome</keyword>
<name>A0A5B7JYR1_PORTR</name>
<comment type="caution">
    <text evidence="2">The sequence shown here is derived from an EMBL/GenBank/DDBJ whole genome shotgun (WGS) entry which is preliminary data.</text>
</comment>
<evidence type="ECO:0000256" key="1">
    <source>
        <dbReference type="SAM" id="MobiDB-lite"/>
    </source>
</evidence>
<feature type="compositionally biased region" description="Basic and acidic residues" evidence="1">
    <location>
        <begin position="1"/>
        <end position="16"/>
    </location>
</feature>
<dbReference type="AlphaFoldDB" id="A0A5B7JYR1"/>
<evidence type="ECO:0000313" key="3">
    <source>
        <dbReference type="Proteomes" id="UP000324222"/>
    </source>
</evidence>
<dbReference type="Proteomes" id="UP000324222">
    <property type="component" value="Unassembled WGS sequence"/>
</dbReference>